<evidence type="ECO:0000256" key="9">
    <source>
        <dbReference type="SAM" id="SignalP"/>
    </source>
</evidence>
<gene>
    <name evidence="12" type="primary">LOC103718306</name>
</gene>
<sequence>MGLGIRGGGGSAGLRLALALAVASLFAFPTGSLRFDFQSGKPKCISEDIKLHAMAVGKYNIVNPDDSSPLPDSHRVTVRISSPHGNSIHSADKVEAGNFAFTAMEAGDYLACFWTPDHKPPTTVTLEFDLRTGVAAKDWTSIARKGHLDRVELELLQLRDTVQSIHDDMFYLRLSEEAMQGMNRTTNSRMAWLSFLSLAVCLSVAGLQLWHLKTFFERKKLL</sequence>
<keyword evidence="3 7" id="KW-0812">Transmembrane</keyword>
<proteinExistence type="inferred from homology"/>
<evidence type="ECO:0000256" key="6">
    <source>
        <dbReference type="ARBA" id="ARBA00023136"/>
    </source>
</evidence>
<organism evidence="11 12">
    <name type="scientific">Phoenix dactylifera</name>
    <name type="common">Date palm</name>
    <dbReference type="NCBI Taxonomy" id="42345"/>
    <lineage>
        <taxon>Eukaryota</taxon>
        <taxon>Viridiplantae</taxon>
        <taxon>Streptophyta</taxon>
        <taxon>Embryophyta</taxon>
        <taxon>Tracheophyta</taxon>
        <taxon>Spermatophyta</taxon>
        <taxon>Magnoliopsida</taxon>
        <taxon>Liliopsida</taxon>
        <taxon>Arecaceae</taxon>
        <taxon>Coryphoideae</taxon>
        <taxon>Phoeniceae</taxon>
        <taxon>Phoenix</taxon>
    </lineage>
</organism>
<dbReference type="OrthoDB" id="1929172at2759"/>
<dbReference type="GO" id="GO:0016020">
    <property type="term" value="C:membrane"/>
    <property type="evidence" value="ECO:0007669"/>
    <property type="project" value="UniProtKB-SubCell"/>
</dbReference>
<name>A0A8B9ADH2_PHODC</name>
<dbReference type="Proteomes" id="UP000228380">
    <property type="component" value="Chromosome 8"/>
</dbReference>
<dbReference type="InterPro" id="IPR015720">
    <property type="entry name" value="Emp24-like"/>
</dbReference>
<feature type="signal peptide" evidence="9">
    <location>
        <begin position="1"/>
        <end position="32"/>
    </location>
</feature>
<comment type="similarity">
    <text evidence="2 7">Belongs to the EMP24/GP25L family.</text>
</comment>
<feature type="transmembrane region" description="Helical" evidence="8">
    <location>
        <begin position="190"/>
        <end position="210"/>
    </location>
</feature>
<dbReference type="RefSeq" id="XP_038984505.1">
    <property type="nucleotide sequence ID" value="XM_039128577.1"/>
</dbReference>
<dbReference type="PROSITE" id="PS50866">
    <property type="entry name" value="GOLD"/>
    <property type="match status" value="1"/>
</dbReference>
<reference evidence="12" key="2">
    <citation type="submission" date="2025-08" db="UniProtKB">
        <authorList>
            <consortium name="RefSeq"/>
        </authorList>
    </citation>
    <scope>IDENTIFICATION</scope>
    <source>
        <tissue evidence="12">Young leaves</tissue>
    </source>
</reference>
<protein>
    <submittedName>
        <fullName evidence="12">Transmembrane emp24 domain-containing protein p24delta7-like</fullName>
    </submittedName>
</protein>
<comment type="subcellular location">
    <subcellularLocation>
        <location evidence="1 7">Membrane</location>
        <topology evidence="1 7">Single-pass type I membrane protein</topology>
    </subcellularLocation>
</comment>
<dbReference type="PANTHER" id="PTHR22811">
    <property type="entry name" value="TRANSMEMBRANE EMP24 DOMAIN-CONTAINING PROTEIN"/>
    <property type="match status" value="1"/>
</dbReference>
<feature type="chain" id="PRO_5034336362" evidence="9">
    <location>
        <begin position="33"/>
        <end position="222"/>
    </location>
</feature>
<dbReference type="GeneID" id="103718306"/>
<keyword evidence="11" id="KW-1185">Reference proteome</keyword>
<evidence type="ECO:0000313" key="12">
    <source>
        <dbReference type="RefSeq" id="XP_038984505.1"/>
    </source>
</evidence>
<dbReference type="SMART" id="SM01190">
    <property type="entry name" value="EMP24_GP25L"/>
    <property type="match status" value="1"/>
</dbReference>
<evidence type="ECO:0000256" key="2">
    <source>
        <dbReference type="ARBA" id="ARBA00007104"/>
    </source>
</evidence>
<dbReference type="InterPro" id="IPR009038">
    <property type="entry name" value="GOLD_dom"/>
</dbReference>
<keyword evidence="6 8" id="KW-0472">Membrane</keyword>
<evidence type="ECO:0000256" key="8">
    <source>
        <dbReference type="SAM" id="Phobius"/>
    </source>
</evidence>
<feature type="domain" description="GOLD" evidence="10">
    <location>
        <begin position="42"/>
        <end position="132"/>
    </location>
</feature>
<evidence type="ECO:0000313" key="11">
    <source>
        <dbReference type="Proteomes" id="UP000228380"/>
    </source>
</evidence>
<keyword evidence="4 9" id="KW-0732">Signal</keyword>
<accession>A0A8B9ADH2</accession>
<evidence type="ECO:0000256" key="5">
    <source>
        <dbReference type="ARBA" id="ARBA00022989"/>
    </source>
</evidence>
<evidence type="ECO:0000256" key="7">
    <source>
        <dbReference type="RuleBase" id="RU003827"/>
    </source>
</evidence>
<dbReference type="KEGG" id="pda:103718306"/>
<evidence type="ECO:0000259" key="10">
    <source>
        <dbReference type="PROSITE" id="PS50866"/>
    </source>
</evidence>
<dbReference type="Pfam" id="PF01105">
    <property type="entry name" value="EMP24_GP25L"/>
    <property type="match status" value="1"/>
</dbReference>
<evidence type="ECO:0000256" key="4">
    <source>
        <dbReference type="ARBA" id="ARBA00022729"/>
    </source>
</evidence>
<evidence type="ECO:0000256" key="1">
    <source>
        <dbReference type="ARBA" id="ARBA00004479"/>
    </source>
</evidence>
<evidence type="ECO:0000256" key="3">
    <source>
        <dbReference type="ARBA" id="ARBA00022692"/>
    </source>
</evidence>
<keyword evidence="5 8" id="KW-1133">Transmembrane helix</keyword>
<reference evidence="11" key="1">
    <citation type="journal article" date="2019" name="Nat. Commun.">
        <title>Genome-wide association mapping of date palm fruit traits.</title>
        <authorList>
            <person name="Hazzouri K.M."/>
            <person name="Gros-Balthazard M."/>
            <person name="Flowers J.M."/>
            <person name="Copetti D."/>
            <person name="Lemansour A."/>
            <person name="Lebrun M."/>
            <person name="Masmoudi K."/>
            <person name="Ferrand S."/>
            <person name="Dhar M.I."/>
            <person name="Fresquez Z.A."/>
            <person name="Rosas U."/>
            <person name="Zhang J."/>
            <person name="Talag J."/>
            <person name="Lee S."/>
            <person name="Kudrna D."/>
            <person name="Powell R.F."/>
            <person name="Leitch I.J."/>
            <person name="Krueger R.R."/>
            <person name="Wing R.A."/>
            <person name="Amiri K.M.A."/>
            <person name="Purugganan M.D."/>
        </authorList>
    </citation>
    <scope>NUCLEOTIDE SEQUENCE [LARGE SCALE GENOMIC DNA]</scope>
    <source>
        <strain evidence="11">cv. Khalas</strain>
    </source>
</reference>
<dbReference type="AlphaFoldDB" id="A0A8B9ADH2"/>